<proteinExistence type="inferred from homology"/>
<comment type="similarity">
    <text evidence="1">Belongs to the LysR transcriptional regulatory family.</text>
</comment>
<evidence type="ECO:0000313" key="7">
    <source>
        <dbReference type="Proteomes" id="UP001165287"/>
    </source>
</evidence>
<reference evidence="6" key="1">
    <citation type="submission" date="2024-05" db="EMBL/GenBank/DDBJ databases">
        <title>Metabacillus sp. nov., isolated from the rhizosphere soil of tomato plants.</title>
        <authorList>
            <person name="Ma R."/>
        </authorList>
    </citation>
    <scope>NUCLEOTIDE SEQUENCE</scope>
    <source>
        <strain evidence="6">DBTR6</strain>
    </source>
</reference>
<dbReference type="InterPro" id="IPR050950">
    <property type="entry name" value="HTH-type_LysR_regulators"/>
</dbReference>
<keyword evidence="3" id="KW-0238">DNA-binding</keyword>
<dbReference type="Pfam" id="PF03466">
    <property type="entry name" value="LysR_substrate"/>
    <property type="match status" value="1"/>
</dbReference>
<dbReference type="CDD" id="cd05466">
    <property type="entry name" value="PBP2_LTTR_substrate"/>
    <property type="match status" value="1"/>
</dbReference>
<evidence type="ECO:0000256" key="1">
    <source>
        <dbReference type="ARBA" id="ARBA00009437"/>
    </source>
</evidence>
<dbReference type="InterPro" id="IPR005119">
    <property type="entry name" value="LysR_subst-bd"/>
</dbReference>
<organism evidence="6 7">
    <name type="scientific">Metabacillus rhizolycopersici</name>
    <dbReference type="NCBI Taxonomy" id="2875709"/>
    <lineage>
        <taxon>Bacteria</taxon>
        <taxon>Bacillati</taxon>
        <taxon>Bacillota</taxon>
        <taxon>Bacilli</taxon>
        <taxon>Bacillales</taxon>
        <taxon>Bacillaceae</taxon>
        <taxon>Metabacillus</taxon>
    </lineage>
</organism>
<evidence type="ECO:0000259" key="5">
    <source>
        <dbReference type="PROSITE" id="PS50931"/>
    </source>
</evidence>
<dbReference type="RefSeq" id="WP_224141342.1">
    <property type="nucleotide sequence ID" value="NZ_JAIQUM010000074.1"/>
</dbReference>
<keyword evidence="7" id="KW-1185">Reference proteome</keyword>
<dbReference type="Gene3D" id="3.40.190.290">
    <property type="match status" value="1"/>
</dbReference>
<gene>
    <name evidence="6" type="ORF">K9V48_22375</name>
</gene>
<dbReference type="Pfam" id="PF00126">
    <property type="entry name" value="HTH_1"/>
    <property type="match status" value="1"/>
</dbReference>
<dbReference type="PRINTS" id="PR00039">
    <property type="entry name" value="HTHLYSR"/>
</dbReference>
<dbReference type="PANTHER" id="PTHR30419">
    <property type="entry name" value="HTH-TYPE TRANSCRIPTIONAL REGULATOR YBHD"/>
    <property type="match status" value="1"/>
</dbReference>
<dbReference type="SUPFAM" id="SSF46785">
    <property type="entry name" value="Winged helix' DNA-binding domain"/>
    <property type="match status" value="1"/>
</dbReference>
<dbReference type="Proteomes" id="UP001165287">
    <property type="component" value="Unassembled WGS sequence"/>
</dbReference>
<dbReference type="InterPro" id="IPR036388">
    <property type="entry name" value="WH-like_DNA-bd_sf"/>
</dbReference>
<evidence type="ECO:0000256" key="2">
    <source>
        <dbReference type="ARBA" id="ARBA00023015"/>
    </source>
</evidence>
<sequence>MDIKQLHYFCTIVQEGQITRAAKKLHMAQPPLSQQLKLLEQELGVKLFDRNGRTLDLTESGKVLYKRAKRILSQVSETMVEVKETDEGIKGVLSIGASKSCFAYLPDRIRKFREKYPQVTFQLREGDTSYIGELLKNREIELAITRLPLEMSDISMIRFPIEPYVLVIPDTWQDQIKNKFSIKMIDIKDFPLLLLHRINGKGQFELVVNECRNHGFEPNVVLECPDVSMLLQLVSAGVGATIVPKSTLLSHQSNNTLTIELEDASIMSESAIIWLKDRYLSKSAHRLIESFPKVTG</sequence>
<dbReference type="Gene3D" id="1.10.10.10">
    <property type="entry name" value="Winged helix-like DNA-binding domain superfamily/Winged helix DNA-binding domain"/>
    <property type="match status" value="1"/>
</dbReference>
<dbReference type="PANTHER" id="PTHR30419:SF28">
    <property type="entry name" value="HTH-TYPE TRANSCRIPTIONAL REGULATOR BSDA"/>
    <property type="match status" value="1"/>
</dbReference>
<keyword evidence="4" id="KW-0804">Transcription</keyword>
<accession>A0ABS7UY99</accession>
<evidence type="ECO:0000256" key="4">
    <source>
        <dbReference type="ARBA" id="ARBA00023163"/>
    </source>
</evidence>
<dbReference type="EMBL" id="JAIQUM010000074">
    <property type="protein sequence ID" value="MBZ5752904.1"/>
    <property type="molecule type" value="Genomic_DNA"/>
</dbReference>
<name>A0ABS7UY99_9BACI</name>
<dbReference type="InterPro" id="IPR000847">
    <property type="entry name" value="LysR_HTH_N"/>
</dbReference>
<evidence type="ECO:0000256" key="3">
    <source>
        <dbReference type="ARBA" id="ARBA00023125"/>
    </source>
</evidence>
<comment type="caution">
    <text evidence="6">The sequence shown here is derived from an EMBL/GenBank/DDBJ whole genome shotgun (WGS) entry which is preliminary data.</text>
</comment>
<protein>
    <submittedName>
        <fullName evidence="6">LysR family transcriptional regulator</fullName>
    </submittedName>
</protein>
<dbReference type="PROSITE" id="PS50931">
    <property type="entry name" value="HTH_LYSR"/>
    <property type="match status" value="1"/>
</dbReference>
<dbReference type="SUPFAM" id="SSF53850">
    <property type="entry name" value="Periplasmic binding protein-like II"/>
    <property type="match status" value="1"/>
</dbReference>
<dbReference type="InterPro" id="IPR036390">
    <property type="entry name" value="WH_DNA-bd_sf"/>
</dbReference>
<keyword evidence="2" id="KW-0805">Transcription regulation</keyword>
<evidence type="ECO:0000313" key="6">
    <source>
        <dbReference type="EMBL" id="MBZ5752904.1"/>
    </source>
</evidence>
<feature type="domain" description="HTH lysR-type" evidence="5">
    <location>
        <begin position="1"/>
        <end position="58"/>
    </location>
</feature>